<keyword evidence="2" id="KW-1185">Reference proteome</keyword>
<gene>
    <name evidence="1" type="ORF">H5P27_11560</name>
</gene>
<protein>
    <submittedName>
        <fullName evidence="1">Uncharacterized protein</fullName>
    </submittedName>
</protein>
<dbReference type="AlphaFoldDB" id="A0A7X1E8D0"/>
<reference evidence="1 2" key="1">
    <citation type="submission" date="2020-07" db="EMBL/GenBank/DDBJ databases">
        <authorList>
            <person name="Feng X."/>
        </authorList>
    </citation>
    <scope>NUCLEOTIDE SEQUENCE [LARGE SCALE GENOMIC DNA]</scope>
    <source>
        <strain evidence="1 2">JCM23202</strain>
    </source>
</reference>
<dbReference type="Proteomes" id="UP000526501">
    <property type="component" value="Unassembled WGS sequence"/>
</dbReference>
<accession>A0A7X1E8D0</accession>
<comment type="caution">
    <text evidence="1">The sequence shown here is derived from an EMBL/GenBank/DDBJ whole genome shotgun (WGS) entry which is preliminary data.</text>
</comment>
<dbReference type="EMBL" id="JACHVC010000012">
    <property type="protein sequence ID" value="MBC2606680.1"/>
    <property type="molecule type" value="Genomic_DNA"/>
</dbReference>
<dbReference type="RefSeq" id="WP_185660547.1">
    <property type="nucleotide sequence ID" value="NZ_CAWPOO010000012.1"/>
</dbReference>
<sequence>MKSLPNEKIGILPAGALGVAFAAHLSSGFQNSEGIFFLPRSDSKSLKYPQIEYELLLETANGVESVKTPPSVLPPLPELEGEPPGIILAGPMPDQLFCVLRDLVEWLTQTTSRFDLDTAVENSPILVMTSNGIYFQRLRRYFLEILEEAEMLGSLPDLWPDKMPILVGKLLRGVTIQTGLRKGSGSQAIYRPGPSGRTTLVGGDAEVREAVRAHLQRKGMLVSANNQANPTRIEFDKATVNLAGNLFGQILSIDEDGAFQKITIAETHQLLPPSRMQRLVETLVSIGKAVRAYPSNYQSSESFEFLEKATAEHASHVASSVQLLEARINDRSLRAELPPTEAWLLEPLLNFARAKNLEEEEAFLTSLKEQLITAFKRAIAYFR</sequence>
<name>A0A7X1E8D0_9BACT</name>
<proteinExistence type="predicted"/>
<evidence type="ECO:0000313" key="1">
    <source>
        <dbReference type="EMBL" id="MBC2606680.1"/>
    </source>
</evidence>
<evidence type="ECO:0000313" key="2">
    <source>
        <dbReference type="Proteomes" id="UP000526501"/>
    </source>
</evidence>
<organism evidence="1 2">
    <name type="scientific">Pelagicoccus albus</name>
    <dbReference type="NCBI Taxonomy" id="415222"/>
    <lineage>
        <taxon>Bacteria</taxon>
        <taxon>Pseudomonadati</taxon>
        <taxon>Verrucomicrobiota</taxon>
        <taxon>Opitutia</taxon>
        <taxon>Puniceicoccales</taxon>
        <taxon>Pelagicoccaceae</taxon>
        <taxon>Pelagicoccus</taxon>
    </lineage>
</organism>